<keyword evidence="2" id="KW-1185">Reference proteome</keyword>
<gene>
    <name evidence="1" type="ORF">CUMW_204800</name>
</gene>
<evidence type="ECO:0000313" key="1">
    <source>
        <dbReference type="EMBL" id="GAY60789.1"/>
    </source>
</evidence>
<organism evidence="1 2">
    <name type="scientific">Citrus unshiu</name>
    <name type="common">Satsuma mandarin</name>
    <name type="synonym">Citrus nobilis var. unshiu</name>
    <dbReference type="NCBI Taxonomy" id="55188"/>
    <lineage>
        <taxon>Eukaryota</taxon>
        <taxon>Viridiplantae</taxon>
        <taxon>Streptophyta</taxon>
        <taxon>Embryophyta</taxon>
        <taxon>Tracheophyta</taxon>
        <taxon>Spermatophyta</taxon>
        <taxon>Magnoliopsida</taxon>
        <taxon>eudicotyledons</taxon>
        <taxon>Gunneridae</taxon>
        <taxon>Pentapetalae</taxon>
        <taxon>rosids</taxon>
        <taxon>malvids</taxon>
        <taxon>Sapindales</taxon>
        <taxon>Rutaceae</taxon>
        <taxon>Aurantioideae</taxon>
        <taxon>Citrus</taxon>
    </lineage>
</organism>
<reference evidence="1 2" key="1">
    <citation type="journal article" date="2017" name="Front. Genet.">
        <title>Draft sequencing of the heterozygous diploid genome of Satsuma (Citrus unshiu Marc.) using a hybrid assembly approach.</title>
        <authorList>
            <person name="Shimizu T."/>
            <person name="Tanizawa Y."/>
            <person name="Mochizuki T."/>
            <person name="Nagasaki H."/>
            <person name="Yoshioka T."/>
            <person name="Toyoda A."/>
            <person name="Fujiyama A."/>
            <person name="Kaminuma E."/>
            <person name="Nakamura Y."/>
        </authorList>
    </citation>
    <scope>NUCLEOTIDE SEQUENCE [LARGE SCALE GENOMIC DNA]</scope>
    <source>
        <strain evidence="2">cv. Miyagawa wase</strain>
    </source>
</reference>
<evidence type="ECO:0000313" key="2">
    <source>
        <dbReference type="Proteomes" id="UP000236630"/>
    </source>
</evidence>
<dbReference type="AlphaFoldDB" id="A0A2H5Q830"/>
<comment type="caution">
    <text evidence="1">The sequence shown here is derived from an EMBL/GenBank/DDBJ whole genome shotgun (WGS) entry which is preliminary data.</text>
</comment>
<name>A0A2H5Q830_CITUN</name>
<proteinExistence type="predicted"/>
<protein>
    <submittedName>
        <fullName evidence="1">Uncharacterized protein</fullName>
    </submittedName>
</protein>
<dbReference type="Proteomes" id="UP000236630">
    <property type="component" value="Unassembled WGS sequence"/>
</dbReference>
<sequence>MEGDFNLPIRFSSGPEIRGTRITEDYPNLFGDSYQAANTYDIPTSSLDAICYPFPASDHPLSSLQEAAYEGNQLSNNGNYNSGFGGCRRKRLLSYNHGSNGIGAEYGGSLVPSEHARQNEEHYDTDFSYHENNEIQPAFDYNTCYESCSGFTEDIFNYNEQEPRPTYGYSQEEMEFCESIFSYWPCLLREMRHSYVP</sequence>
<dbReference type="EMBL" id="BDQV01000245">
    <property type="protein sequence ID" value="GAY60789.1"/>
    <property type="molecule type" value="Genomic_DNA"/>
</dbReference>
<accession>A0A2H5Q830</accession>